<feature type="domain" description="H15" evidence="8">
    <location>
        <begin position="180"/>
        <end position="254"/>
    </location>
</feature>
<proteinExistence type="predicted"/>
<dbReference type="InterPro" id="IPR036388">
    <property type="entry name" value="WH-like_DNA-bd_sf"/>
</dbReference>
<dbReference type="GO" id="GO:0006334">
    <property type="term" value="P:nucleosome assembly"/>
    <property type="evidence" value="ECO:0007669"/>
    <property type="project" value="InterPro"/>
</dbReference>
<dbReference type="GO" id="GO:0005634">
    <property type="term" value="C:nucleus"/>
    <property type="evidence" value="ECO:0007669"/>
    <property type="project" value="UniProtKB-SubCell"/>
</dbReference>
<gene>
    <name evidence="9" type="ORF">EVAR_60127_1</name>
</gene>
<dbReference type="GO" id="GO:0031492">
    <property type="term" value="F:nucleosomal DNA binding"/>
    <property type="evidence" value="ECO:0007669"/>
    <property type="project" value="TreeGrafter"/>
</dbReference>
<comment type="function">
    <text evidence="1">Histones H1 are necessary for the condensation of nucleosome chains into higher-order structures.</text>
</comment>
<dbReference type="OrthoDB" id="8251629at2759"/>
<protein>
    <submittedName>
        <fullName evidence="9">Histone H1B</fullName>
    </submittedName>
</protein>
<evidence type="ECO:0000259" key="8">
    <source>
        <dbReference type="PROSITE" id="PS51504"/>
    </source>
</evidence>
<dbReference type="InterPro" id="IPR005819">
    <property type="entry name" value="H1/H5"/>
</dbReference>
<dbReference type="PRINTS" id="PR00624">
    <property type="entry name" value="HISTONEH5"/>
</dbReference>
<dbReference type="SUPFAM" id="SSF46785">
    <property type="entry name" value="Winged helix' DNA-binding domain"/>
    <property type="match status" value="1"/>
</dbReference>
<dbReference type="AlphaFoldDB" id="A0A4C2A7B7"/>
<name>A0A4C2A7B7_EUMVA</name>
<dbReference type="GO" id="GO:0030261">
    <property type="term" value="P:chromosome condensation"/>
    <property type="evidence" value="ECO:0007669"/>
    <property type="project" value="TreeGrafter"/>
</dbReference>
<sequence>MDLCVLPGPISDLSKRTESHVSLATRAVDDGTEAPASQRRQPDFRAFDTVYSGVPRPIYRNATIERLKPNRNFYFGPRHRSRIRFESLKSREGQVKSCNNVDEKRSVGREALITVYPTVREVVDSGASRFAYLAFVRICIRRVPRIRSTGADDSRRRGETEGYRGRWRRRCRQKPKAKPTHPKTSEMVNNAIRELKERSGSSLQAIKKYIAAQYKVDAEKHAPFIRKYLKSAVESGTLIQTKGKGASGSFKLESKSSSGSKKSSGGGGGGGGSGGVAVGASGAKRAGSKSASSAASSRAGGGGKKGSAAAIASSGAAAGKRKSAAAAAGSPTTKSKAPTPKEKKAAAAAAAAAASAAEEEARRLRRGEGETAKAKGGVAPKAKKTAKPPTKTESSEAEEAATPKAKPAAAKKAAEK</sequence>
<evidence type="ECO:0000256" key="5">
    <source>
        <dbReference type="ARBA" id="ARBA00023125"/>
    </source>
</evidence>
<dbReference type="GO" id="GO:0045910">
    <property type="term" value="P:negative regulation of DNA recombination"/>
    <property type="evidence" value="ECO:0007669"/>
    <property type="project" value="TreeGrafter"/>
</dbReference>
<feature type="compositionally biased region" description="Gly residues" evidence="7">
    <location>
        <begin position="264"/>
        <end position="277"/>
    </location>
</feature>
<dbReference type="EMBL" id="BGZK01002547">
    <property type="protein sequence ID" value="GBP94777.1"/>
    <property type="molecule type" value="Genomic_DNA"/>
</dbReference>
<reference evidence="9 10" key="1">
    <citation type="journal article" date="2019" name="Commun. Biol.">
        <title>The bagworm genome reveals a unique fibroin gene that provides high tensile strength.</title>
        <authorList>
            <person name="Kono N."/>
            <person name="Nakamura H."/>
            <person name="Ohtoshi R."/>
            <person name="Tomita M."/>
            <person name="Numata K."/>
            <person name="Arakawa K."/>
        </authorList>
    </citation>
    <scope>NUCLEOTIDE SEQUENCE [LARGE SCALE GENOMIC DNA]</scope>
</reference>
<dbReference type="GO" id="GO:0003690">
    <property type="term" value="F:double-stranded DNA binding"/>
    <property type="evidence" value="ECO:0007669"/>
    <property type="project" value="TreeGrafter"/>
</dbReference>
<feature type="compositionally biased region" description="Low complexity" evidence="7">
    <location>
        <begin position="278"/>
        <end position="298"/>
    </location>
</feature>
<dbReference type="CDD" id="cd00073">
    <property type="entry name" value="H15"/>
    <property type="match status" value="1"/>
</dbReference>
<dbReference type="Proteomes" id="UP000299102">
    <property type="component" value="Unassembled WGS sequence"/>
</dbReference>
<evidence type="ECO:0000256" key="2">
    <source>
        <dbReference type="ARBA" id="ARBA00004123"/>
    </source>
</evidence>
<feature type="compositionally biased region" description="Basic and acidic residues" evidence="7">
    <location>
        <begin position="150"/>
        <end position="164"/>
    </location>
</feature>
<evidence type="ECO:0000256" key="7">
    <source>
        <dbReference type="SAM" id="MobiDB-lite"/>
    </source>
</evidence>
<dbReference type="InterPro" id="IPR005818">
    <property type="entry name" value="Histone_H1/H5_H15"/>
</dbReference>
<dbReference type="FunFam" id="1.10.10.10:FF:000140">
    <property type="entry name" value="Histone H1.0"/>
    <property type="match status" value="1"/>
</dbReference>
<dbReference type="GO" id="GO:0000786">
    <property type="term" value="C:nucleosome"/>
    <property type="evidence" value="ECO:0007669"/>
    <property type="project" value="InterPro"/>
</dbReference>
<dbReference type="STRING" id="151549.A0A4C2A7B7"/>
<dbReference type="PROSITE" id="PS51504">
    <property type="entry name" value="H15"/>
    <property type="match status" value="1"/>
</dbReference>
<dbReference type="PANTHER" id="PTHR11467">
    <property type="entry name" value="HISTONE H1"/>
    <property type="match status" value="1"/>
</dbReference>
<keyword evidence="5" id="KW-0238">DNA-binding</keyword>
<feature type="compositionally biased region" description="Low complexity" evidence="7">
    <location>
        <begin position="346"/>
        <end position="356"/>
    </location>
</feature>
<feature type="region of interest" description="Disordered" evidence="7">
    <location>
        <begin position="241"/>
        <end position="416"/>
    </location>
</feature>
<keyword evidence="6" id="KW-0539">Nucleus</keyword>
<evidence type="ECO:0000313" key="10">
    <source>
        <dbReference type="Proteomes" id="UP000299102"/>
    </source>
</evidence>
<dbReference type="InterPro" id="IPR036390">
    <property type="entry name" value="WH_DNA-bd_sf"/>
</dbReference>
<evidence type="ECO:0000256" key="4">
    <source>
        <dbReference type="ARBA" id="ARBA00022454"/>
    </source>
</evidence>
<comment type="subcellular location">
    <subcellularLocation>
        <location evidence="3">Chromosome</location>
    </subcellularLocation>
    <subcellularLocation>
        <location evidence="2">Nucleus</location>
    </subcellularLocation>
</comment>
<accession>A0A4C2A7B7</accession>
<evidence type="ECO:0000313" key="9">
    <source>
        <dbReference type="EMBL" id="GBP94777.1"/>
    </source>
</evidence>
<evidence type="ECO:0000256" key="3">
    <source>
        <dbReference type="ARBA" id="ARBA00004286"/>
    </source>
</evidence>
<dbReference type="Pfam" id="PF00538">
    <property type="entry name" value="Linker_histone"/>
    <property type="match status" value="1"/>
</dbReference>
<dbReference type="PANTHER" id="PTHR11467:SF20">
    <property type="entry name" value="H15 DOMAIN-CONTAINING PROTEIN-RELATED"/>
    <property type="match status" value="1"/>
</dbReference>
<keyword evidence="10" id="KW-1185">Reference proteome</keyword>
<feature type="compositionally biased region" description="Basic and acidic residues" evidence="7">
    <location>
        <begin position="359"/>
        <end position="373"/>
    </location>
</feature>
<feature type="compositionally biased region" description="Low complexity" evidence="7">
    <location>
        <begin position="306"/>
        <end position="338"/>
    </location>
</feature>
<feature type="region of interest" description="Disordered" evidence="7">
    <location>
        <begin position="150"/>
        <end position="188"/>
    </location>
</feature>
<organism evidence="9 10">
    <name type="scientific">Eumeta variegata</name>
    <name type="common">Bagworm moth</name>
    <name type="synonym">Eumeta japonica</name>
    <dbReference type="NCBI Taxonomy" id="151549"/>
    <lineage>
        <taxon>Eukaryota</taxon>
        <taxon>Metazoa</taxon>
        <taxon>Ecdysozoa</taxon>
        <taxon>Arthropoda</taxon>
        <taxon>Hexapoda</taxon>
        <taxon>Insecta</taxon>
        <taxon>Pterygota</taxon>
        <taxon>Neoptera</taxon>
        <taxon>Endopterygota</taxon>
        <taxon>Lepidoptera</taxon>
        <taxon>Glossata</taxon>
        <taxon>Ditrysia</taxon>
        <taxon>Tineoidea</taxon>
        <taxon>Psychidae</taxon>
        <taxon>Oiketicinae</taxon>
        <taxon>Eumeta</taxon>
    </lineage>
</organism>
<evidence type="ECO:0000256" key="6">
    <source>
        <dbReference type="ARBA" id="ARBA00023242"/>
    </source>
</evidence>
<feature type="compositionally biased region" description="Basic residues" evidence="7">
    <location>
        <begin position="165"/>
        <end position="181"/>
    </location>
</feature>
<keyword evidence="4" id="KW-0158">Chromosome</keyword>
<comment type="caution">
    <text evidence="9">The sequence shown here is derived from an EMBL/GenBank/DDBJ whole genome shotgun (WGS) entry which is preliminary data.</text>
</comment>
<dbReference type="GO" id="GO:0030527">
    <property type="term" value="F:structural constituent of chromatin"/>
    <property type="evidence" value="ECO:0007669"/>
    <property type="project" value="InterPro"/>
</dbReference>
<dbReference type="Gene3D" id="1.10.10.10">
    <property type="entry name" value="Winged helix-like DNA-binding domain superfamily/Winged helix DNA-binding domain"/>
    <property type="match status" value="1"/>
</dbReference>
<feature type="compositionally biased region" description="Low complexity" evidence="7">
    <location>
        <begin position="400"/>
        <end position="416"/>
    </location>
</feature>
<evidence type="ECO:0000256" key="1">
    <source>
        <dbReference type="ARBA" id="ARBA00002809"/>
    </source>
</evidence>
<dbReference type="SMART" id="SM00526">
    <property type="entry name" value="H15"/>
    <property type="match status" value="1"/>
</dbReference>